<dbReference type="Proteomes" id="UP001500124">
    <property type="component" value="Unassembled WGS sequence"/>
</dbReference>
<comment type="caution">
    <text evidence="1">The sequence shown here is derived from an EMBL/GenBank/DDBJ whole genome shotgun (WGS) entry which is preliminary data.</text>
</comment>
<accession>A0ABP9K5B6</accession>
<sequence length="94" mass="9677">MAGGERTGAAMTAPAGRPEPLVAPGRVVALRCGAVRLDPARSSSARLGSARFGSARFGSARLRGARFGSARLRSEVGLVRLRPAPLRLARPGSV</sequence>
<gene>
    <name evidence="1" type="ORF">GCM10023336_19860</name>
</gene>
<dbReference type="EMBL" id="BAABKC010000027">
    <property type="protein sequence ID" value="GAA5051290.1"/>
    <property type="molecule type" value="Genomic_DNA"/>
</dbReference>
<protein>
    <recommendedName>
        <fullName evidence="3">Pentapeptide repeat-containing protein</fullName>
    </recommendedName>
</protein>
<reference evidence="2" key="1">
    <citation type="journal article" date="2019" name="Int. J. Syst. Evol. Microbiol.">
        <title>The Global Catalogue of Microorganisms (GCM) 10K type strain sequencing project: providing services to taxonomists for standard genome sequencing and annotation.</title>
        <authorList>
            <consortium name="The Broad Institute Genomics Platform"/>
            <consortium name="The Broad Institute Genome Sequencing Center for Infectious Disease"/>
            <person name="Wu L."/>
            <person name="Ma J."/>
        </authorList>
    </citation>
    <scope>NUCLEOTIDE SEQUENCE [LARGE SCALE GENOMIC DNA]</scope>
    <source>
        <strain evidence="2">JCM 18410</strain>
    </source>
</reference>
<evidence type="ECO:0000313" key="1">
    <source>
        <dbReference type="EMBL" id="GAA5051290.1"/>
    </source>
</evidence>
<keyword evidence="2" id="KW-1185">Reference proteome</keyword>
<organism evidence="1 2">
    <name type="scientific">Streptomyces similanensis</name>
    <dbReference type="NCBI Taxonomy" id="1274988"/>
    <lineage>
        <taxon>Bacteria</taxon>
        <taxon>Bacillati</taxon>
        <taxon>Actinomycetota</taxon>
        <taxon>Actinomycetes</taxon>
        <taxon>Kitasatosporales</taxon>
        <taxon>Streptomycetaceae</taxon>
        <taxon>Streptomyces</taxon>
    </lineage>
</organism>
<evidence type="ECO:0000313" key="2">
    <source>
        <dbReference type="Proteomes" id="UP001500124"/>
    </source>
</evidence>
<proteinExistence type="predicted"/>
<name>A0ABP9K5B6_9ACTN</name>
<evidence type="ECO:0008006" key="3">
    <source>
        <dbReference type="Google" id="ProtNLM"/>
    </source>
</evidence>